<dbReference type="PANTHER" id="PTHR34700:SF8">
    <property type="entry name" value="POTASSIUM BINDING PROTEIN KBP"/>
    <property type="match status" value="1"/>
</dbReference>
<gene>
    <name evidence="6" type="ORF">DTO96_102266</name>
</gene>
<dbReference type="NCBIfam" id="NF008399">
    <property type="entry name" value="PRK11198.1"/>
    <property type="match status" value="1"/>
</dbReference>
<dbReference type="SUPFAM" id="SSF54106">
    <property type="entry name" value="LysM domain"/>
    <property type="match status" value="1"/>
</dbReference>
<dbReference type="PROSITE" id="PS50914">
    <property type="entry name" value="BON"/>
    <property type="match status" value="1"/>
</dbReference>
<dbReference type="AlphaFoldDB" id="A0A345DDS3"/>
<dbReference type="InterPro" id="IPR052196">
    <property type="entry name" value="Bact_Kbp"/>
</dbReference>
<dbReference type="PROSITE" id="PS51782">
    <property type="entry name" value="LYSM"/>
    <property type="match status" value="1"/>
</dbReference>
<dbReference type="EMBL" id="CP031124">
    <property type="protein sequence ID" value="AXF86511.1"/>
    <property type="molecule type" value="Genomic_DNA"/>
</dbReference>
<dbReference type="FunFam" id="3.10.350.10:FF:000001">
    <property type="entry name" value="Peptidoglycan-binding protein LysM"/>
    <property type="match status" value="1"/>
</dbReference>
<dbReference type="SMART" id="SM00257">
    <property type="entry name" value="LysM"/>
    <property type="match status" value="1"/>
</dbReference>
<evidence type="ECO:0000313" key="6">
    <source>
        <dbReference type="EMBL" id="AXF86511.1"/>
    </source>
</evidence>
<accession>A0A345DDS3</accession>
<protein>
    <recommendedName>
        <fullName evidence="3">Potassium binding protein Kbp</fullName>
    </recommendedName>
</protein>
<comment type="subcellular location">
    <subcellularLocation>
        <location evidence="1">Cytoplasm</location>
    </subcellularLocation>
</comment>
<dbReference type="InterPro" id="IPR036779">
    <property type="entry name" value="LysM_dom_sf"/>
</dbReference>
<evidence type="ECO:0000256" key="3">
    <source>
        <dbReference type="ARBA" id="ARBA00072219"/>
    </source>
</evidence>
<feature type="domain" description="BON" evidence="4">
    <location>
        <begin position="27"/>
        <end position="99"/>
    </location>
</feature>
<reference evidence="7" key="1">
    <citation type="submission" date="2018-07" db="EMBL/GenBank/DDBJ databases">
        <authorList>
            <person name="Kim H."/>
        </authorList>
    </citation>
    <scope>NUCLEOTIDE SEQUENCE [LARGE SCALE GENOMIC DNA]</scope>
    <source>
        <strain evidence="7">F02</strain>
    </source>
</reference>
<dbReference type="PANTHER" id="PTHR34700">
    <property type="entry name" value="POTASSIUM BINDING PROTEIN KBP"/>
    <property type="match status" value="1"/>
</dbReference>
<proteinExistence type="predicted"/>
<evidence type="ECO:0000259" key="4">
    <source>
        <dbReference type="PROSITE" id="PS50914"/>
    </source>
</evidence>
<dbReference type="InterPro" id="IPR007055">
    <property type="entry name" value="BON_dom"/>
</dbReference>
<sequence length="156" mass="16460">MGMFSFLKEAGQKLFGSKHEEEQAADPAAANQSASQAILDYISSMGLGASNLAVAFDGATSTVTVSGDAATQEDKEKILLCAGNVSGVSCVNDNMTAPAAEEPQFHTVQSGDTLSHISKEVYGDANKYNVIFEANKPMLSSPDKIYPGQNLRIPKL</sequence>
<feature type="domain" description="LysM" evidence="5">
    <location>
        <begin position="104"/>
        <end position="153"/>
    </location>
</feature>
<dbReference type="RefSeq" id="WP_114563578.1">
    <property type="nucleotide sequence ID" value="NZ_CP031124.1"/>
</dbReference>
<evidence type="ECO:0000259" key="5">
    <source>
        <dbReference type="PROSITE" id="PS51782"/>
    </source>
</evidence>
<dbReference type="InterPro" id="IPR018392">
    <property type="entry name" value="LysM"/>
</dbReference>
<evidence type="ECO:0000256" key="2">
    <source>
        <dbReference type="ARBA" id="ARBA00022490"/>
    </source>
</evidence>
<dbReference type="KEGG" id="hyf:DTO96_102266"/>
<dbReference type="Gene3D" id="3.10.350.10">
    <property type="entry name" value="LysM domain"/>
    <property type="match status" value="1"/>
</dbReference>
<evidence type="ECO:0000313" key="7">
    <source>
        <dbReference type="Proteomes" id="UP000252182"/>
    </source>
</evidence>
<dbReference type="GO" id="GO:0005737">
    <property type="term" value="C:cytoplasm"/>
    <property type="evidence" value="ECO:0007669"/>
    <property type="project" value="UniProtKB-SubCell"/>
</dbReference>
<keyword evidence="7" id="KW-1185">Reference proteome</keyword>
<keyword evidence="2" id="KW-0963">Cytoplasm</keyword>
<dbReference type="Pfam" id="PF04972">
    <property type="entry name" value="BON"/>
    <property type="match status" value="1"/>
</dbReference>
<evidence type="ECO:0000256" key="1">
    <source>
        <dbReference type="ARBA" id="ARBA00004496"/>
    </source>
</evidence>
<dbReference type="Proteomes" id="UP000252182">
    <property type="component" value="Chromosome"/>
</dbReference>
<dbReference type="OrthoDB" id="370541at2"/>
<dbReference type="Pfam" id="PF01476">
    <property type="entry name" value="LysM"/>
    <property type="match status" value="1"/>
</dbReference>
<organism evidence="6 7">
    <name type="scientific">Ephemeroptericola cinctiostellae</name>
    <dbReference type="NCBI Taxonomy" id="2268024"/>
    <lineage>
        <taxon>Bacteria</taxon>
        <taxon>Pseudomonadati</taxon>
        <taxon>Pseudomonadota</taxon>
        <taxon>Betaproteobacteria</taxon>
        <taxon>Burkholderiales</taxon>
        <taxon>Burkholderiaceae</taxon>
        <taxon>Ephemeroptericola</taxon>
    </lineage>
</organism>
<dbReference type="CDD" id="cd00118">
    <property type="entry name" value="LysM"/>
    <property type="match status" value="1"/>
</dbReference>
<name>A0A345DDS3_9BURK</name>